<sequence length="73" mass="8431">WLWRGHGRGDLRVALRARLGQHGPSQTRQRSEHGAEWLWLADVAVMGSRPLRAQQADVLSPFFFIFFSVLRCK</sequence>
<dbReference type="EMBL" id="AP014957">
    <property type="protein sequence ID" value="BAS70967.1"/>
    <property type="molecule type" value="Genomic_DNA"/>
</dbReference>
<protein>
    <submittedName>
        <fullName evidence="1">Os01g0209150 protein</fullName>
    </submittedName>
</protein>
<reference evidence="1 2" key="2">
    <citation type="journal article" date="2013" name="Plant Cell Physiol.">
        <title>Rice Annotation Project Database (RAP-DB): an integrative and interactive database for rice genomics.</title>
        <authorList>
            <person name="Sakai H."/>
            <person name="Lee S.S."/>
            <person name="Tanaka T."/>
            <person name="Numa H."/>
            <person name="Kim J."/>
            <person name="Kawahara Y."/>
            <person name="Wakimoto H."/>
            <person name="Yang C.C."/>
            <person name="Iwamoto M."/>
            <person name="Abe T."/>
            <person name="Yamada Y."/>
            <person name="Muto A."/>
            <person name="Inokuchi H."/>
            <person name="Ikemura T."/>
            <person name="Matsumoto T."/>
            <person name="Sasaki T."/>
            <person name="Itoh T."/>
        </authorList>
    </citation>
    <scope>NUCLEOTIDE SEQUENCE [LARGE SCALE GENOMIC DNA]</scope>
    <source>
        <strain evidence="2">cv. Nipponbare</strain>
    </source>
</reference>
<evidence type="ECO:0000313" key="1">
    <source>
        <dbReference type="EMBL" id="BAS70967.1"/>
    </source>
</evidence>
<organism evidence="1 2">
    <name type="scientific">Oryza sativa subsp. japonica</name>
    <name type="common">Rice</name>
    <dbReference type="NCBI Taxonomy" id="39947"/>
    <lineage>
        <taxon>Eukaryota</taxon>
        <taxon>Viridiplantae</taxon>
        <taxon>Streptophyta</taxon>
        <taxon>Embryophyta</taxon>
        <taxon>Tracheophyta</taxon>
        <taxon>Spermatophyta</taxon>
        <taxon>Magnoliopsida</taxon>
        <taxon>Liliopsida</taxon>
        <taxon>Poales</taxon>
        <taxon>Poaceae</taxon>
        <taxon>BOP clade</taxon>
        <taxon>Oryzoideae</taxon>
        <taxon>Oryzeae</taxon>
        <taxon>Oryzinae</taxon>
        <taxon>Oryza</taxon>
        <taxon>Oryza sativa</taxon>
    </lineage>
</organism>
<name>A0A0P0UZS1_ORYSJ</name>
<gene>
    <name evidence="1" type="ordered locus">Os01g0209150</name>
    <name evidence="1" type="ORF">OSNPB_010209150</name>
</gene>
<evidence type="ECO:0000313" key="2">
    <source>
        <dbReference type="Proteomes" id="UP000059680"/>
    </source>
</evidence>
<dbReference type="AlphaFoldDB" id="A0A0P0UZS1"/>
<dbReference type="PaxDb" id="39947-A0A0P0UZS1"/>
<reference evidence="2" key="1">
    <citation type="journal article" date="2005" name="Nature">
        <title>The map-based sequence of the rice genome.</title>
        <authorList>
            <consortium name="International rice genome sequencing project (IRGSP)"/>
            <person name="Matsumoto T."/>
            <person name="Wu J."/>
            <person name="Kanamori H."/>
            <person name="Katayose Y."/>
            <person name="Fujisawa M."/>
            <person name="Namiki N."/>
            <person name="Mizuno H."/>
            <person name="Yamamoto K."/>
            <person name="Antonio B.A."/>
            <person name="Baba T."/>
            <person name="Sakata K."/>
            <person name="Nagamura Y."/>
            <person name="Aoki H."/>
            <person name="Arikawa K."/>
            <person name="Arita K."/>
            <person name="Bito T."/>
            <person name="Chiden Y."/>
            <person name="Fujitsuka N."/>
            <person name="Fukunaka R."/>
            <person name="Hamada M."/>
            <person name="Harada C."/>
            <person name="Hayashi A."/>
            <person name="Hijishita S."/>
            <person name="Honda M."/>
            <person name="Hosokawa S."/>
            <person name="Ichikawa Y."/>
            <person name="Idonuma A."/>
            <person name="Iijima M."/>
            <person name="Ikeda M."/>
            <person name="Ikeno M."/>
            <person name="Ito K."/>
            <person name="Ito S."/>
            <person name="Ito T."/>
            <person name="Ito Y."/>
            <person name="Ito Y."/>
            <person name="Iwabuchi A."/>
            <person name="Kamiya K."/>
            <person name="Karasawa W."/>
            <person name="Kurita K."/>
            <person name="Katagiri S."/>
            <person name="Kikuta A."/>
            <person name="Kobayashi H."/>
            <person name="Kobayashi N."/>
            <person name="Machita K."/>
            <person name="Maehara T."/>
            <person name="Masukawa M."/>
            <person name="Mizubayashi T."/>
            <person name="Mukai Y."/>
            <person name="Nagasaki H."/>
            <person name="Nagata Y."/>
            <person name="Naito S."/>
            <person name="Nakashima M."/>
            <person name="Nakama Y."/>
            <person name="Nakamichi Y."/>
            <person name="Nakamura M."/>
            <person name="Meguro A."/>
            <person name="Negishi M."/>
            <person name="Ohta I."/>
            <person name="Ohta T."/>
            <person name="Okamoto M."/>
            <person name="Ono N."/>
            <person name="Saji S."/>
            <person name="Sakaguchi M."/>
            <person name="Sakai K."/>
            <person name="Shibata M."/>
            <person name="Shimokawa T."/>
            <person name="Song J."/>
            <person name="Takazaki Y."/>
            <person name="Terasawa K."/>
            <person name="Tsugane M."/>
            <person name="Tsuji K."/>
            <person name="Ueda S."/>
            <person name="Waki K."/>
            <person name="Yamagata H."/>
            <person name="Yamamoto M."/>
            <person name="Yamamoto S."/>
            <person name="Yamane H."/>
            <person name="Yoshiki S."/>
            <person name="Yoshihara R."/>
            <person name="Yukawa K."/>
            <person name="Zhong H."/>
            <person name="Yano M."/>
            <person name="Yuan Q."/>
            <person name="Ouyang S."/>
            <person name="Liu J."/>
            <person name="Jones K.M."/>
            <person name="Gansberger K."/>
            <person name="Moffat K."/>
            <person name="Hill J."/>
            <person name="Bera J."/>
            <person name="Fadrosh D."/>
            <person name="Jin S."/>
            <person name="Johri S."/>
            <person name="Kim M."/>
            <person name="Overton L."/>
            <person name="Reardon M."/>
            <person name="Tsitrin T."/>
            <person name="Vuong H."/>
            <person name="Weaver B."/>
            <person name="Ciecko A."/>
            <person name="Tallon L."/>
            <person name="Jackson J."/>
            <person name="Pai G."/>
            <person name="Aken S.V."/>
            <person name="Utterback T."/>
            <person name="Reidmuller S."/>
            <person name="Feldblyum T."/>
            <person name="Hsiao J."/>
            <person name="Zismann V."/>
            <person name="Iobst S."/>
            <person name="de Vazeille A.R."/>
            <person name="Buell C.R."/>
            <person name="Ying K."/>
            <person name="Li Y."/>
            <person name="Lu T."/>
            <person name="Huang Y."/>
            <person name="Zhao Q."/>
            <person name="Feng Q."/>
            <person name="Zhang L."/>
            <person name="Zhu J."/>
            <person name="Weng Q."/>
            <person name="Mu J."/>
            <person name="Lu Y."/>
            <person name="Fan D."/>
            <person name="Liu Y."/>
            <person name="Guan J."/>
            <person name="Zhang Y."/>
            <person name="Yu S."/>
            <person name="Liu X."/>
            <person name="Zhang Y."/>
            <person name="Hong G."/>
            <person name="Han B."/>
            <person name="Choisne N."/>
            <person name="Demange N."/>
            <person name="Orjeda G."/>
            <person name="Samain S."/>
            <person name="Cattolico L."/>
            <person name="Pelletier E."/>
            <person name="Couloux A."/>
            <person name="Segurens B."/>
            <person name="Wincker P."/>
            <person name="D'Hont A."/>
            <person name="Scarpelli C."/>
            <person name="Weissenbach J."/>
            <person name="Salanoubat M."/>
            <person name="Quetier F."/>
            <person name="Yu Y."/>
            <person name="Kim H.R."/>
            <person name="Rambo T."/>
            <person name="Currie J."/>
            <person name="Collura K."/>
            <person name="Luo M."/>
            <person name="Yang T."/>
            <person name="Ammiraju J.S.S."/>
            <person name="Engler F."/>
            <person name="Soderlund C."/>
            <person name="Wing R.A."/>
            <person name="Palmer L.E."/>
            <person name="de la Bastide M."/>
            <person name="Spiegel L."/>
            <person name="Nascimento L."/>
            <person name="Zutavern T."/>
            <person name="O'Shaughnessy A."/>
            <person name="Dike S."/>
            <person name="Dedhia N."/>
            <person name="Preston R."/>
            <person name="Balija V."/>
            <person name="McCombie W.R."/>
            <person name="Chow T."/>
            <person name="Chen H."/>
            <person name="Chung M."/>
            <person name="Chen C."/>
            <person name="Shaw J."/>
            <person name="Wu H."/>
            <person name="Hsiao K."/>
            <person name="Chao Y."/>
            <person name="Chu M."/>
            <person name="Cheng C."/>
            <person name="Hour A."/>
            <person name="Lee P."/>
            <person name="Lin S."/>
            <person name="Lin Y."/>
            <person name="Liou J."/>
            <person name="Liu S."/>
            <person name="Hsing Y."/>
            <person name="Raghuvanshi S."/>
            <person name="Mohanty A."/>
            <person name="Bharti A.K."/>
            <person name="Gaur A."/>
            <person name="Gupta V."/>
            <person name="Kumar D."/>
            <person name="Ravi V."/>
            <person name="Vij S."/>
            <person name="Kapur A."/>
            <person name="Khurana P."/>
            <person name="Khurana P."/>
            <person name="Khurana J.P."/>
            <person name="Tyagi A.K."/>
            <person name="Gaikwad K."/>
            <person name="Singh A."/>
            <person name="Dalal V."/>
            <person name="Srivastava S."/>
            <person name="Dixit A."/>
            <person name="Pal A.K."/>
            <person name="Ghazi I.A."/>
            <person name="Yadav M."/>
            <person name="Pandit A."/>
            <person name="Bhargava A."/>
            <person name="Sureshbabu K."/>
            <person name="Batra K."/>
            <person name="Sharma T.R."/>
            <person name="Mohapatra T."/>
            <person name="Singh N.K."/>
            <person name="Messing J."/>
            <person name="Nelson A.B."/>
            <person name="Fuks G."/>
            <person name="Kavchok S."/>
            <person name="Keizer G."/>
            <person name="Linton E."/>
            <person name="Llaca V."/>
            <person name="Song R."/>
            <person name="Tanyolac B."/>
            <person name="Young S."/>
            <person name="Ho-Il K."/>
            <person name="Hahn J.H."/>
            <person name="Sangsakoo G."/>
            <person name="Vanavichit A."/>
            <person name="de Mattos Luiz.A.T."/>
            <person name="Zimmer P.D."/>
            <person name="Malone G."/>
            <person name="Dellagostin O."/>
            <person name="de Oliveira A.C."/>
            <person name="Bevan M."/>
            <person name="Bancroft I."/>
            <person name="Minx P."/>
            <person name="Cordum H."/>
            <person name="Wilson R."/>
            <person name="Cheng Z."/>
            <person name="Jin W."/>
            <person name="Jiang J."/>
            <person name="Leong S.A."/>
            <person name="Iwama H."/>
            <person name="Gojobori T."/>
            <person name="Itoh T."/>
            <person name="Niimura Y."/>
            <person name="Fujii Y."/>
            <person name="Habara T."/>
            <person name="Sakai H."/>
            <person name="Sato Y."/>
            <person name="Wilson G."/>
            <person name="Kumar K."/>
            <person name="McCouch S."/>
            <person name="Juretic N."/>
            <person name="Hoen D."/>
            <person name="Wright S."/>
            <person name="Bruskiewich R."/>
            <person name="Bureau T."/>
            <person name="Miyao A."/>
            <person name="Hirochika H."/>
            <person name="Nishikawa T."/>
            <person name="Kadowaki K."/>
            <person name="Sugiura M."/>
            <person name="Burr B."/>
            <person name="Sasaki T."/>
        </authorList>
    </citation>
    <scope>NUCLEOTIDE SEQUENCE [LARGE SCALE GENOMIC DNA]</scope>
    <source>
        <strain evidence="2">cv. Nipponbare</strain>
    </source>
</reference>
<dbReference type="Gramene" id="Os01t0209150-01">
    <property type="protein sequence ID" value="Os01t0209150-01"/>
    <property type="gene ID" value="Os01g0209150"/>
</dbReference>
<dbReference type="Proteomes" id="UP000059680">
    <property type="component" value="Chromosome 1"/>
</dbReference>
<accession>A0A0P0UZS1</accession>
<dbReference type="InParanoid" id="A0A0P0UZS1"/>
<reference evidence="1 2" key="3">
    <citation type="journal article" date="2013" name="Rice">
        <title>Improvement of the Oryza sativa Nipponbare reference genome using next generation sequence and optical map data.</title>
        <authorList>
            <person name="Kawahara Y."/>
            <person name="de la Bastide M."/>
            <person name="Hamilton J.P."/>
            <person name="Kanamori H."/>
            <person name="McCombie W.R."/>
            <person name="Ouyang S."/>
            <person name="Schwartz D.C."/>
            <person name="Tanaka T."/>
            <person name="Wu J."/>
            <person name="Zhou S."/>
            <person name="Childs K.L."/>
            <person name="Davidson R.M."/>
            <person name="Lin H."/>
            <person name="Quesada-Ocampo L."/>
            <person name="Vaillancourt B."/>
            <person name="Sakai H."/>
            <person name="Lee S.S."/>
            <person name="Kim J."/>
            <person name="Numa H."/>
            <person name="Itoh T."/>
            <person name="Buell C.R."/>
            <person name="Matsumoto T."/>
        </authorList>
    </citation>
    <scope>NUCLEOTIDE SEQUENCE [LARGE SCALE GENOMIC DNA]</scope>
    <source>
        <strain evidence="2">cv. Nipponbare</strain>
    </source>
</reference>
<keyword evidence="2" id="KW-1185">Reference proteome</keyword>
<feature type="non-terminal residue" evidence="1">
    <location>
        <position position="1"/>
    </location>
</feature>
<proteinExistence type="predicted"/>